<sequence length="56" mass="5907">MSGTIPSLAQAIIAAIDHIPVAVSNLDSTAARFKTLGFALKPGRAHSNDIRNLHVK</sequence>
<proteinExistence type="predicted"/>
<gene>
    <name evidence="2" type="ORF">ICL07_29090</name>
</gene>
<evidence type="ECO:0000259" key="1">
    <source>
        <dbReference type="Pfam" id="PF13468"/>
    </source>
</evidence>
<comment type="caution">
    <text evidence="2">The sequence shown here is derived from an EMBL/GenBank/DDBJ whole genome shotgun (WGS) entry which is preliminary data.</text>
</comment>
<feature type="domain" description="Glyoxalase-like" evidence="1">
    <location>
        <begin position="16"/>
        <end position="54"/>
    </location>
</feature>
<keyword evidence="3" id="KW-1185">Reference proteome</keyword>
<dbReference type="EMBL" id="JACVFC010000005">
    <property type="protein sequence ID" value="MBC9934478.1"/>
    <property type="molecule type" value="Genomic_DNA"/>
</dbReference>
<name>A0ABR7TVI9_9BACT</name>
<dbReference type="Proteomes" id="UP000659124">
    <property type="component" value="Unassembled WGS sequence"/>
</dbReference>
<protein>
    <submittedName>
        <fullName evidence="2">VOC family protein</fullName>
    </submittedName>
</protein>
<reference evidence="2 3" key="1">
    <citation type="submission" date="2020-09" db="EMBL/GenBank/DDBJ databases">
        <title>Genome sequences of type strains of Chitinophaga qingshengii and Chitinophaga varians.</title>
        <authorList>
            <person name="Kittiwongwattana C."/>
        </authorList>
    </citation>
    <scope>NUCLEOTIDE SEQUENCE [LARGE SCALE GENOMIC DNA]</scope>
    <source>
        <strain evidence="2 3">JCM 30026</strain>
    </source>
</reference>
<dbReference type="InterPro" id="IPR025870">
    <property type="entry name" value="Glyoxalase-like_dom"/>
</dbReference>
<accession>A0ABR7TVI9</accession>
<dbReference type="Pfam" id="PF13468">
    <property type="entry name" value="Glyoxalase_3"/>
    <property type="match status" value="1"/>
</dbReference>
<evidence type="ECO:0000313" key="2">
    <source>
        <dbReference type="EMBL" id="MBC9934478.1"/>
    </source>
</evidence>
<organism evidence="2 3">
    <name type="scientific">Chitinophaga qingshengii</name>
    <dbReference type="NCBI Taxonomy" id="1569794"/>
    <lineage>
        <taxon>Bacteria</taxon>
        <taxon>Pseudomonadati</taxon>
        <taxon>Bacteroidota</taxon>
        <taxon>Chitinophagia</taxon>
        <taxon>Chitinophagales</taxon>
        <taxon>Chitinophagaceae</taxon>
        <taxon>Chitinophaga</taxon>
    </lineage>
</organism>
<evidence type="ECO:0000313" key="3">
    <source>
        <dbReference type="Proteomes" id="UP000659124"/>
    </source>
</evidence>